<keyword evidence="5 15" id="KW-0288">FMN</keyword>
<evidence type="ECO:0000313" key="17">
    <source>
        <dbReference type="EMBL" id="ACN98668.1"/>
    </source>
</evidence>
<dbReference type="NCBIfam" id="NF004162">
    <property type="entry name" value="PRK05627.1-5"/>
    <property type="match status" value="1"/>
</dbReference>
<dbReference type="GO" id="GO:0009398">
    <property type="term" value="P:FMN biosynthetic process"/>
    <property type="evidence" value="ECO:0007669"/>
    <property type="project" value="UniProtKB-UniRule"/>
</dbReference>
<dbReference type="OrthoDB" id="9803667at2"/>
<dbReference type="STRING" id="204536.SULAZ_0167"/>
<sequence length="311" mass="36035">MTKILHLKDLPITESTVCTVGNFDGLHLGHKEIIKKVKDIAKKENLKSLVITFHPHPRKILNPKKYKCSIVNLETKIYLFKKENIDYLLIVEFNKDFYQKSAFEFLNFLKNALKCKVLIVGKDWKFGFKQEGDIQYAKKVGSSIGIKVIPIEDIKSNSSRISSSLIRELLSKGELKKVEKLLGRRYFLIEKVVKGDGKGREIGFPTINLKPDDDLCLKKGVYVGYLEKDEKVYKAVINYGNRPTLDGKKTFIEVHLIEDKVDLKTEEDYVKVYFIEYLREEKKFESVEDLKNQIKLDIQKAKEVLEVEKVV</sequence>
<dbReference type="EC" id="2.7.7.2" evidence="15"/>
<keyword evidence="7 15" id="KW-0548">Nucleotidyltransferase</keyword>
<dbReference type="Gene3D" id="2.40.30.30">
    <property type="entry name" value="Riboflavin kinase-like"/>
    <property type="match status" value="1"/>
</dbReference>
<evidence type="ECO:0000256" key="15">
    <source>
        <dbReference type="PIRNR" id="PIRNR004491"/>
    </source>
</evidence>
<dbReference type="PANTHER" id="PTHR22749:SF6">
    <property type="entry name" value="RIBOFLAVIN KINASE"/>
    <property type="match status" value="1"/>
</dbReference>
<evidence type="ECO:0000313" key="18">
    <source>
        <dbReference type="Proteomes" id="UP000001369"/>
    </source>
</evidence>
<dbReference type="GO" id="GO:0009231">
    <property type="term" value="P:riboflavin biosynthetic process"/>
    <property type="evidence" value="ECO:0007669"/>
    <property type="project" value="InterPro"/>
</dbReference>
<dbReference type="InterPro" id="IPR002606">
    <property type="entry name" value="Riboflavin_kinase_bac"/>
</dbReference>
<keyword evidence="8 15" id="KW-0547">Nucleotide-binding</keyword>
<name>C1DXQ2_SULAA</name>
<comment type="function">
    <text evidence="1">Catalyzes the phosphorylation of riboflavin to FMN followed by the adenylation of FMN to FAD.</text>
</comment>
<dbReference type="SUPFAM" id="SSF52374">
    <property type="entry name" value="Nucleotidylyl transferase"/>
    <property type="match status" value="1"/>
</dbReference>
<evidence type="ECO:0000256" key="14">
    <source>
        <dbReference type="ARBA" id="ARBA00049494"/>
    </source>
</evidence>
<evidence type="ECO:0000256" key="12">
    <source>
        <dbReference type="ARBA" id="ARBA00023268"/>
    </source>
</evidence>
<dbReference type="EMBL" id="CP001229">
    <property type="protein sequence ID" value="ACN98668.1"/>
    <property type="molecule type" value="Genomic_DNA"/>
</dbReference>
<protein>
    <recommendedName>
        <fullName evidence="15">Riboflavin biosynthesis protein</fullName>
    </recommendedName>
    <domain>
        <recommendedName>
            <fullName evidence="15">Riboflavin kinase</fullName>
            <ecNumber evidence="15">2.7.1.26</ecNumber>
        </recommendedName>
        <alternativeName>
            <fullName evidence="15">Flavokinase</fullName>
        </alternativeName>
    </domain>
    <domain>
        <recommendedName>
            <fullName evidence="15">FMN adenylyltransferase</fullName>
            <ecNumber evidence="15">2.7.7.2</ecNumber>
        </recommendedName>
        <alternativeName>
            <fullName evidence="15">FAD pyrophosphorylase</fullName>
        </alternativeName>
        <alternativeName>
            <fullName evidence="15">FAD synthase</fullName>
        </alternativeName>
    </domain>
</protein>
<evidence type="ECO:0000256" key="13">
    <source>
        <dbReference type="ARBA" id="ARBA00047880"/>
    </source>
</evidence>
<dbReference type="Pfam" id="PF01687">
    <property type="entry name" value="Flavokinase"/>
    <property type="match status" value="1"/>
</dbReference>
<dbReference type="InterPro" id="IPR015865">
    <property type="entry name" value="Riboflavin_kinase_bac/euk"/>
</dbReference>
<keyword evidence="4 15" id="KW-0285">Flavoprotein</keyword>
<evidence type="ECO:0000256" key="8">
    <source>
        <dbReference type="ARBA" id="ARBA00022741"/>
    </source>
</evidence>
<keyword evidence="9 15" id="KW-0418">Kinase</keyword>
<evidence type="ECO:0000256" key="10">
    <source>
        <dbReference type="ARBA" id="ARBA00022827"/>
    </source>
</evidence>
<dbReference type="RefSeq" id="WP_012673990.1">
    <property type="nucleotide sequence ID" value="NC_012438.1"/>
</dbReference>
<dbReference type="Pfam" id="PF06574">
    <property type="entry name" value="FAD_syn"/>
    <property type="match status" value="1"/>
</dbReference>
<comment type="pathway">
    <text evidence="2 15">Cofactor biosynthesis; FAD biosynthesis; FAD from FMN: step 1/1.</text>
</comment>
<proteinExistence type="inferred from homology"/>
<dbReference type="SUPFAM" id="SSF82114">
    <property type="entry name" value="Riboflavin kinase-like"/>
    <property type="match status" value="1"/>
</dbReference>
<evidence type="ECO:0000259" key="16">
    <source>
        <dbReference type="SMART" id="SM00904"/>
    </source>
</evidence>
<dbReference type="InterPro" id="IPR015864">
    <property type="entry name" value="FAD_synthase"/>
</dbReference>
<dbReference type="PIRSF" id="PIRSF004491">
    <property type="entry name" value="FAD_Synth"/>
    <property type="match status" value="1"/>
</dbReference>
<comment type="similarity">
    <text evidence="15">Belongs to the ribF family.</text>
</comment>
<dbReference type="Proteomes" id="UP000001369">
    <property type="component" value="Chromosome"/>
</dbReference>
<keyword evidence="11 15" id="KW-0067">ATP-binding</keyword>
<dbReference type="InterPro" id="IPR023468">
    <property type="entry name" value="Riboflavin_kinase"/>
</dbReference>
<comment type="catalytic activity">
    <reaction evidence="14 15">
        <text>FMN + ATP + H(+) = FAD + diphosphate</text>
        <dbReference type="Rhea" id="RHEA:17237"/>
        <dbReference type="ChEBI" id="CHEBI:15378"/>
        <dbReference type="ChEBI" id="CHEBI:30616"/>
        <dbReference type="ChEBI" id="CHEBI:33019"/>
        <dbReference type="ChEBI" id="CHEBI:57692"/>
        <dbReference type="ChEBI" id="CHEBI:58210"/>
        <dbReference type="EC" id="2.7.7.2"/>
    </reaction>
</comment>
<dbReference type="UniPathway" id="UPA00276">
    <property type="reaction ID" value="UER00406"/>
</dbReference>
<dbReference type="UniPathway" id="UPA00277">
    <property type="reaction ID" value="UER00407"/>
</dbReference>
<keyword evidence="10 15" id="KW-0274">FAD</keyword>
<dbReference type="GO" id="GO:0008531">
    <property type="term" value="F:riboflavin kinase activity"/>
    <property type="evidence" value="ECO:0007669"/>
    <property type="project" value="UniProtKB-UniRule"/>
</dbReference>
<dbReference type="SMART" id="SM00904">
    <property type="entry name" value="Flavokinase"/>
    <property type="match status" value="1"/>
</dbReference>
<dbReference type="InterPro" id="IPR023465">
    <property type="entry name" value="Riboflavin_kinase_dom_sf"/>
</dbReference>
<keyword evidence="18" id="KW-1185">Reference proteome</keyword>
<evidence type="ECO:0000256" key="7">
    <source>
        <dbReference type="ARBA" id="ARBA00022695"/>
    </source>
</evidence>
<comment type="pathway">
    <text evidence="3 15">Cofactor biosynthesis; FMN biosynthesis; FMN from riboflavin (ATP route): step 1/1.</text>
</comment>
<keyword evidence="6 15" id="KW-0808">Transferase</keyword>
<reference evidence="17 18" key="1">
    <citation type="journal article" date="2009" name="J. Bacteriol.">
        <title>Complete and draft genome sequences of six members of the Aquificales.</title>
        <authorList>
            <person name="Reysenbach A.L."/>
            <person name="Hamamura N."/>
            <person name="Podar M."/>
            <person name="Griffiths E."/>
            <person name="Ferreira S."/>
            <person name="Hochstein R."/>
            <person name="Heidelberg J."/>
            <person name="Johnson J."/>
            <person name="Mead D."/>
            <person name="Pohorille A."/>
            <person name="Sarmiento M."/>
            <person name="Schweighofer K."/>
            <person name="Seshadri R."/>
            <person name="Voytek M.A."/>
        </authorList>
    </citation>
    <scope>NUCLEOTIDE SEQUENCE [LARGE SCALE GENOMIC DNA]</scope>
    <source>
        <strain evidence="18">Az-Fu1 / DSM 15241 / OCM 825</strain>
    </source>
</reference>
<evidence type="ECO:0000256" key="11">
    <source>
        <dbReference type="ARBA" id="ARBA00022840"/>
    </source>
</evidence>
<evidence type="ECO:0000256" key="4">
    <source>
        <dbReference type="ARBA" id="ARBA00022630"/>
    </source>
</evidence>
<dbReference type="eggNOG" id="COG0196">
    <property type="taxonomic scope" value="Bacteria"/>
</dbReference>
<evidence type="ECO:0000256" key="2">
    <source>
        <dbReference type="ARBA" id="ARBA00004726"/>
    </source>
</evidence>
<organism evidence="17 18">
    <name type="scientific">Sulfurihydrogenibium azorense (strain DSM 15241 / OCM 825 / Az-Fu1)</name>
    <dbReference type="NCBI Taxonomy" id="204536"/>
    <lineage>
        <taxon>Bacteria</taxon>
        <taxon>Pseudomonadati</taxon>
        <taxon>Aquificota</taxon>
        <taxon>Aquificia</taxon>
        <taxon>Aquificales</taxon>
        <taxon>Hydrogenothermaceae</taxon>
        <taxon>Sulfurihydrogenibium</taxon>
    </lineage>
</organism>
<feature type="domain" description="Riboflavin kinase" evidence="16">
    <location>
        <begin position="181"/>
        <end position="306"/>
    </location>
</feature>
<dbReference type="GO" id="GO:0003919">
    <property type="term" value="F:FMN adenylyltransferase activity"/>
    <property type="evidence" value="ECO:0007669"/>
    <property type="project" value="UniProtKB-UniRule"/>
</dbReference>
<dbReference type="InterPro" id="IPR014729">
    <property type="entry name" value="Rossmann-like_a/b/a_fold"/>
</dbReference>
<dbReference type="NCBIfam" id="TIGR00083">
    <property type="entry name" value="ribF"/>
    <property type="match status" value="1"/>
</dbReference>
<dbReference type="CDD" id="cd02064">
    <property type="entry name" value="FAD_synthetase_N"/>
    <property type="match status" value="1"/>
</dbReference>
<dbReference type="EC" id="2.7.1.26" evidence="15"/>
<evidence type="ECO:0000256" key="1">
    <source>
        <dbReference type="ARBA" id="ARBA00002121"/>
    </source>
</evidence>
<dbReference type="KEGG" id="saf:SULAZ_0167"/>
<evidence type="ECO:0000256" key="6">
    <source>
        <dbReference type="ARBA" id="ARBA00022679"/>
    </source>
</evidence>
<dbReference type="HOGENOM" id="CLU_048437_0_2_0"/>
<keyword evidence="12" id="KW-0511">Multifunctional enzyme</keyword>
<dbReference type="FunFam" id="3.40.50.620:FF:000021">
    <property type="entry name" value="Riboflavin biosynthesis protein"/>
    <property type="match status" value="1"/>
</dbReference>
<dbReference type="GO" id="GO:0005524">
    <property type="term" value="F:ATP binding"/>
    <property type="evidence" value="ECO:0007669"/>
    <property type="project" value="UniProtKB-UniRule"/>
</dbReference>
<dbReference type="Gene3D" id="3.40.50.620">
    <property type="entry name" value="HUPs"/>
    <property type="match status" value="1"/>
</dbReference>
<evidence type="ECO:0000256" key="3">
    <source>
        <dbReference type="ARBA" id="ARBA00005201"/>
    </source>
</evidence>
<evidence type="ECO:0000256" key="9">
    <source>
        <dbReference type="ARBA" id="ARBA00022777"/>
    </source>
</evidence>
<dbReference type="GO" id="GO:0006747">
    <property type="term" value="P:FAD biosynthetic process"/>
    <property type="evidence" value="ECO:0007669"/>
    <property type="project" value="UniProtKB-UniRule"/>
</dbReference>
<dbReference type="AlphaFoldDB" id="C1DXQ2"/>
<dbReference type="NCBIfam" id="TIGR00125">
    <property type="entry name" value="cyt_tran_rel"/>
    <property type="match status" value="1"/>
</dbReference>
<gene>
    <name evidence="17" type="primary">ribF</name>
    <name evidence="17" type="ordered locus">SULAZ_0167</name>
</gene>
<comment type="catalytic activity">
    <reaction evidence="13 15">
        <text>riboflavin + ATP = FMN + ADP + H(+)</text>
        <dbReference type="Rhea" id="RHEA:14357"/>
        <dbReference type="ChEBI" id="CHEBI:15378"/>
        <dbReference type="ChEBI" id="CHEBI:30616"/>
        <dbReference type="ChEBI" id="CHEBI:57986"/>
        <dbReference type="ChEBI" id="CHEBI:58210"/>
        <dbReference type="ChEBI" id="CHEBI:456216"/>
        <dbReference type="EC" id="2.7.1.26"/>
    </reaction>
</comment>
<dbReference type="PANTHER" id="PTHR22749">
    <property type="entry name" value="RIBOFLAVIN KINASE/FMN ADENYLYLTRANSFERASE"/>
    <property type="match status" value="1"/>
</dbReference>
<accession>C1DXQ2</accession>
<dbReference type="InterPro" id="IPR004821">
    <property type="entry name" value="Cyt_trans-like"/>
</dbReference>
<evidence type="ECO:0000256" key="5">
    <source>
        <dbReference type="ARBA" id="ARBA00022643"/>
    </source>
</evidence>